<organism evidence="2 3">
    <name type="scientific">Sphingomonas jejuensis</name>
    <dbReference type="NCBI Taxonomy" id="904715"/>
    <lineage>
        <taxon>Bacteria</taxon>
        <taxon>Pseudomonadati</taxon>
        <taxon>Pseudomonadota</taxon>
        <taxon>Alphaproteobacteria</taxon>
        <taxon>Sphingomonadales</taxon>
        <taxon>Sphingomonadaceae</taxon>
        <taxon>Sphingomonas</taxon>
    </lineage>
</organism>
<name>A0ABX0XQP0_9SPHN</name>
<dbReference type="GO" id="GO:0004789">
    <property type="term" value="F:thiamine-phosphate diphosphorylase activity"/>
    <property type="evidence" value="ECO:0007669"/>
    <property type="project" value="UniProtKB-EC"/>
</dbReference>
<reference evidence="2 3" key="1">
    <citation type="submission" date="2020-03" db="EMBL/GenBank/DDBJ databases">
        <title>Genomic Encyclopedia of Type Strains, Phase IV (KMG-IV): sequencing the most valuable type-strain genomes for metagenomic binning, comparative biology and taxonomic classification.</title>
        <authorList>
            <person name="Goeker M."/>
        </authorList>
    </citation>
    <scope>NUCLEOTIDE SEQUENCE [LARGE SCALE GENOMIC DNA]</scope>
    <source>
        <strain evidence="2 3">DSM 27651</strain>
    </source>
</reference>
<dbReference type="InterPro" id="IPR013785">
    <property type="entry name" value="Aldolase_TIM"/>
</dbReference>
<sequence length="190" mass="20982">MPARHPMPLPRLWLFTDERQGDALFPAVERLPRGAGMIFRHYSLGEADRAALFARLRRLTRLRGVVILWAGRVEDALRHGADGVHGWSRSRTHRPLLRTAPVHDRRQLIRAQRMGVDAVFLSPVFATRSHPGARPLGRSRFGLVAEGATIPVVALGGVRRDPHLPGSWGYAAIDGLTPGVGGQKRNAVPR</sequence>
<dbReference type="CDD" id="cd00564">
    <property type="entry name" value="TMP_TenI"/>
    <property type="match status" value="1"/>
</dbReference>
<dbReference type="Proteomes" id="UP000734218">
    <property type="component" value="Unassembled WGS sequence"/>
</dbReference>
<feature type="domain" description="Thiamine phosphate synthase/TenI" evidence="1">
    <location>
        <begin position="24"/>
        <end position="160"/>
    </location>
</feature>
<proteinExistence type="predicted"/>
<dbReference type="RefSeq" id="WP_167955533.1">
    <property type="nucleotide sequence ID" value="NZ_JAATJE010000002.1"/>
</dbReference>
<dbReference type="EC" id="2.5.1.3" evidence="2"/>
<comment type="caution">
    <text evidence="2">The sequence shown here is derived from an EMBL/GenBank/DDBJ whole genome shotgun (WGS) entry which is preliminary data.</text>
</comment>
<dbReference type="SUPFAM" id="SSF51391">
    <property type="entry name" value="Thiamin phosphate synthase"/>
    <property type="match status" value="1"/>
</dbReference>
<keyword evidence="2" id="KW-0808">Transferase</keyword>
<dbReference type="InterPro" id="IPR022998">
    <property type="entry name" value="ThiamineP_synth_TenI"/>
</dbReference>
<keyword evidence="3" id="KW-1185">Reference proteome</keyword>
<evidence type="ECO:0000313" key="3">
    <source>
        <dbReference type="Proteomes" id="UP000734218"/>
    </source>
</evidence>
<dbReference type="InterPro" id="IPR036206">
    <property type="entry name" value="ThiamineP_synth_sf"/>
</dbReference>
<evidence type="ECO:0000313" key="2">
    <source>
        <dbReference type="EMBL" id="NJC35027.1"/>
    </source>
</evidence>
<accession>A0ABX0XQP0</accession>
<gene>
    <name evidence="2" type="ORF">GGR88_002541</name>
</gene>
<dbReference type="Pfam" id="PF02581">
    <property type="entry name" value="TMP-TENI"/>
    <property type="match status" value="1"/>
</dbReference>
<dbReference type="EMBL" id="JAATJE010000002">
    <property type="protein sequence ID" value="NJC35027.1"/>
    <property type="molecule type" value="Genomic_DNA"/>
</dbReference>
<dbReference type="Gene3D" id="3.20.20.70">
    <property type="entry name" value="Aldolase class I"/>
    <property type="match status" value="1"/>
</dbReference>
<protein>
    <submittedName>
        <fullName evidence="2">Thiamine-phosphate pyrophosphorylase</fullName>
        <ecNumber evidence="2">2.5.1.3</ecNumber>
    </submittedName>
</protein>
<evidence type="ECO:0000259" key="1">
    <source>
        <dbReference type="Pfam" id="PF02581"/>
    </source>
</evidence>